<feature type="chain" id="PRO_5020211066" evidence="2">
    <location>
        <begin position="17"/>
        <end position="175"/>
    </location>
</feature>
<organism evidence="3 4">
    <name type="scientific">Dendrothele bispora (strain CBS 962.96)</name>
    <dbReference type="NCBI Taxonomy" id="1314807"/>
    <lineage>
        <taxon>Eukaryota</taxon>
        <taxon>Fungi</taxon>
        <taxon>Dikarya</taxon>
        <taxon>Basidiomycota</taxon>
        <taxon>Agaricomycotina</taxon>
        <taxon>Agaricomycetes</taxon>
        <taxon>Agaricomycetidae</taxon>
        <taxon>Agaricales</taxon>
        <taxon>Agaricales incertae sedis</taxon>
        <taxon>Dendrothele</taxon>
    </lineage>
</organism>
<evidence type="ECO:0000313" key="4">
    <source>
        <dbReference type="Proteomes" id="UP000297245"/>
    </source>
</evidence>
<feature type="transmembrane region" description="Helical" evidence="1">
    <location>
        <begin position="141"/>
        <end position="158"/>
    </location>
</feature>
<evidence type="ECO:0000256" key="2">
    <source>
        <dbReference type="SAM" id="SignalP"/>
    </source>
</evidence>
<dbReference type="AlphaFoldDB" id="A0A4S8M520"/>
<name>A0A4S8M520_DENBC</name>
<protein>
    <submittedName>
        <fullName evidence="3">Uncharacterized protein</fullName>
    </submittedName>
</protein>
<dbReference type="EMBL" id="ML179163">
    <property type="protein sequence ID" value="THU97071.1"/>
    <property type="molecule type" value="Genomic_DNA"/>
</dbReference>
<evidence type="ECO:0000256" key="1">
    <source>
        <dbReference type="SAM" id="Phobius"/>
    </source>
</evidence>
<keyword evidence="2" id="KW-0732">Signal</keyword>
<keyword evidence="1" id="KW-0472">Membrane</keyword>
<proteinExistence type="predicted"/>
<keyword evidence="4" id="KW-1185">Reference proteome</keyword>
<accession>A0A4S8M520</accession>
<keyword evidence="1" id="KW-1133">Transmembrane helix</keyword>
<reference evidence="3 4" key="1">
    <citation type="journal article" date="2019" name="Nat. Ecol. Evol.">
        <title>Megaphylogeny resolves global patterns of mushroom evolution.</title>
        <authorList>
            <person name="Varga T."/>
            <person name="Krizsan K."/>
            <person name="Foldi C."/>
            <person name="Dima B."/>
            <person name="Sanchez-Garcia M."/>
            <person name="Sanchez-Ramirez S."/>
            <person name="Szollosi G.J."/>
            <person name="Szarkandi J.G."/>
            <person name="Papp V."/>
            <person name="Albert L."/>
            <person name="Andreopoulos W."/>
            <person name="Angelini C."/>
            <person name="Antonin V."/>
            <person name="Barry K.W."/>
            <person name="Bougher N.L."/>
            <person name="Buchanan P."/>
            <person name="Buyck B."/>
            <person name="Bense V."/>
            <person name="Catcheside P."/>
            <person name="Chovatia M."/>
            <person name="Cooper J."/>
            <person name="Damon W."/>
            <person name="Desjardin D."/>
            <person name="Finy P."/>
            <person name="Geml J."/>
            <person name="Haridas S."/>
            <person name="Hughes K."/>
            <person name="Justo A."/>
            <person name="Karasinski D."/>
            <person name="Kautmanova I."/>
            <person name="Kiss B."/>
            <person name="Kocsube S."/>
            <person name="Kotiranta H."/>
            <person name="LaButti K.M."/>
            <person name="Lechner B.E."/>
            <person name="Liimatainen K."/>
            <person name="Lipzen A."/>
            <person name="Lukacs Z."/>
            <person name="Mihaltcheva S."/>
            <person name="Morgado L.N."/>
            <person name="Niskanen T."/>
            <person name="Noordeloos M.E."/>
            <person name="Ohm R.A."/>
            <person name="Ortiz-Santana B."/>
            <person name="Ovrebo C."/>
            <person name="Racz N."/>
            <person name="Riley R."/>
            <person name="Savchenko A."/>
            <person name="Shiryaev A."/>
            <person name="Soop K."/>
            <person name="Spirin V."/>
            <person name="Szebenyi C."/>
            <person name="Tomsovsky M."/>
            <person name="Tulloss R.E."/>
            <person name="Uehling J."/>
            <person name="Grigoriev I.V."/>
            <person name="Vagvolgyi C."/>
            <person name="Papp T."/>
            <person name="Martin F.M."/>
            <person name="Miettinen O."/>
            <person name="Hibbett D.S."/>
            <person name="Nagy L.G."/>
        </authorList>
    </citation>
    <scope>NUCLEOTIDE SEQUENCE [LARGE SCALE GENOMIC DNA]</scope>
    <source>
        <strain evidence="3 4">CBS 962.96</strain>
    </source>
</reference>
<gene>
    <name evidence="3" type="ORF">K435DRAFT_796850</name>
</gene>
<dbReference type="Proteomes" id="UP000297245">
    <property type="component" value="Unassembled WGS sequence"/>
</dbReference>
<evidence type="ECO:0000313" key="3">
    <source>
        <dbReference type="EMBL" id="THU97071.1"/>
    </source>
</evidence>
<feature type="signal peptide" evidence="2">
    <location>
        <begin position="1"/>
        <end position="16"/>
    </location>
</feature>
<feature type="transmembrane region" description="Helical" evidence="1">
    <location>
        <begin position="117"/>
        <end position="136"/>
    </location>
</feature>
<keyword evidence="1" id="KW-0812">Transmembrane</keyword>
<sequence length="175" mass="19540">MFILTISTVLTPGANAGPVQIDLRAVPSAVPTPEIQTILYPESSEVLFPLKFNYSTCARHMKKDEEINLELQEQTEVQPIESVSVDSHVPSNQEVPENFLSIIDTHIQEITQMCQYLVAWLVLCVGISCNTATILLKALQLIVSVFVNLLIIVFQTFGQELNILLPKMLFTLFPP</sequence>